<comment type="caution">
    <text evidence="1">The sequence shown here is derived from an EMBL/GenBank/DDBJ whole genome shotgun (WGS) entry which is preliminary data.</text>
</comment>
<proteinExistence type="predicted"/>
<keyword evidence="2" id="KW-1185">Reference proteome</keyword>
<accession>A0A9P4GNK3</accession>
<gene>
    <name evidence="1" type="ORF">K460DRAFT_403985</name>
</gene>
<dbReference type="EMBL" id="ML976615">
    <property type="protein sequence ID" value="KAF1848714.1"/>
    <property type="molecule type" value="Genomic_DNA"/>
</dbReference>
<evidence type="ECO:0000313" key="2">
    <source>
        <dbReference type="Proteomes" id="UP000800039"/>
    </source>
</evidence>
<dbReference type="RefSeq" id="XP_040791277.1">
    <property type="nucleotide sequence ID" value="XM_040936682.1"/>
</dbReference>
<dbReference type="Proteomes" id="UP000800039">
    <property type="component" value="Unassembled WGS sequence"/>
</dbReference>
<sequence>MAFLKLPPELRLQVYRHILDPVNIPVPRKLYEYHGILLSCRLIYEEFGSEALKIINQFLVRIQQKWPSNNQPLRMPSAIHLGDAAQICIGIPYSFLIPRTQQAFLAVDVLLELLLENLPSFTIYVWNNGLADGQSSKLSSINPIGGIHIQLRRLTEERGLGCITSCRGNVSDALYVPLLEDYHDESVCVFMDYNKKVIRFDANYGPEIFETELRKSASADEARLA</sequence>
<reference evidence="1" key="1">
    <citation type="submission" date="2020-01" db="EMBL/GenBank/DDBJ databases">
        <authorList>
            <consortium name="DOE Joint Genome Institute"/>
            <person name="Haridas S."/>
            <person name="Albert R."/>
            <person name="Binder M."/>
            <person name="Bloem J."/>
            <person name="Labutti K."/>
            <person name="Salamov A."/>
            <person name="Andreopoulos B."/>
            <person name="Baker S.E."/>
            <person name="Barry K."/>
            <person name="Bills G."/>
            <person name="Bluhm B.H."/>
            <person name="Cannon C."/>
            <person name="Castanera R."/>
            <person name="Culley D.E."/>
            <person name="Daum C."/>
            <person name="Ezra D."/>
            <person name="Gonzalez J.B."/>
            <person name="Henrissat B."/>
            <person name="Kuo A."/>
            <person name="Liang C."/>
            <person name="Lipzen A."/>
            <person name="Lutzoni F."/>
            <person name="Magnuson J."/>
            <person name="Mondo S."/>
            <person name="Nolan M."/>
            <person name="Ohm R."/>
            <person name="Pangilinan J."/>
            <person name="Park H.-J."/>
            <person name="Ramirez L."/>
            <person name="Alfaro M."/>
            <person name="Sun H."/>
            <person name="Tritt A."/>
            <person name="Yoshinaga Y."/>
            <person name="Zwiers L.-H."/>
            <person name="Turgeon B.G."/>
            <person name="Goodwin S.B."/>
            <person name="Spatafora J.W."/>
            <person name="Crous P.W."/>
            <person name="Grigoriev I.V."/>
        </authorList>
    </citation>
    <scope>NUCLEOTIDE SEQUENCE</scope>
    <source>
        <strain evidence="1">CBS 394.84</strain>
    </source>
</reference>
<organism evidence="1 2">
    <name type="scientific">Cucurbitaria berberidis CBS 394.84</name>
    <dbReference type="NCBI Taxonomy" id="1168544"/>
    <lineage>
        <taxon>Eukaryota</taxon>
        <taxon>Fungi</taxon>
        <taxon>Dikarya</taxon>
        <taxon>Ascomycota</taxon>
        <taxon>Pezizomycotina</taxon>
        <taxon>Dothideomycetes</taxon>
        <taxon>Pleosporomycetidae</taxon>
        <taxon>Pleosporales</taxon>
        <taxon>Pleosporineae</taxon>
        <taxon>Cucurbitariaceae</taxon>
        <taxon>Cucurbitaria</taxon>
    </lineage>
</organism>
<dbReference type="OrthoDB" id="3801372at2759"/>
<name>A0A9P4GNK3_9PLEO</name>
<evidence type="ECO:0000313" key="1">
    <source>
        <dbReference type="EMBL" id="KAF1848714.1"/>
    </source>
</evidence>
<dbReference type="AlphaFoldDB" id="A0A9P4GNK3"/>
<protein>
    <submittedName>
        <fullName evidence="1">Uncharacterized protein</fullName>
    </submittedName>
</protein>
<dbReference type="GeneID" id="63853932"/>